<organism evidence="2 3">
    <name type="scientific">Shewanella japonica</name>
    <dbReference type="NCBI Taxonomy" id="93973"/>
    <lineage>
        <taxon>Bacteria</taxon>
        <taxon>Pseudomonadati</taxon>
        <taxon>Pseudomonadota</taxon>
        <taxon>Gammaproteobacteria</taxon>
        <taxon>Alteromonadales</taxon>
        <taxon>Shewanellaceae</taxon>
        <taxon>Shewanella</taxon>
    </lineage>
</organism>
<accession>A0ABN4YBR2</accession>
<reference evidence="2 3" key="1">
    <citation type="submission" date="2017-03" db="EMBL/GenBank/DDBJ databases">
        <title>Genome sequencing of Shewanella japonica KCTC 22435.</title>
        <authorList>
            <person name="Kim K.M."/>
        </authorList>
    </citation>
    <scope>NUCLEOTIDE SEQUENCE [LARGE SCALE GENOMIC DNA]</scope>
    <source>
        <strain evidence="2 3">KCTC 22435</strain>
    </source>
</reference>
<sequence>MKNSYLTFALNYFLILMLTGNTINYPSTSKSLIQRKHNKLNRLCCAQRPIHSCLQACSRLYEYFFSSKKTNTAVGLFISSFAVFGFKFTPQFYFSLVFTAFVAELSGPTFNLSQRYYSYSTSFKNTFISISVLINWFCFTVLQGSFSVIRFAILLRLKLSINALATKVAFFFSRLLPQQITLKFKLVNRKLVKSTSQEELCLYVTTRAS</sequence>
<feature type="transmembrane region" description="Helical" evidence="1">
    <location>
        <begin position="70"/>
        <end position="86"/>
    </location>
</feature>
<keyword evidence="3" id="KW-1185">Reference proteome</keyword>
<keyword evidence="1" id="KW-1133">Transmembrane helix</keyword>
<evidence type="ECO:0000313" key="2">
    <source>
        <dbReference type="EMBL" id="ARD21478.1"/>
    </source>
</evidence>
<dbReference type="EMBL" id="CP020472">
    <property type="protein sequence ID" value="ARD21478.1"/>
    <property type="molecule type" value="Genomic_DNA"/>
</dbReference>
<gene>
    <name evidence="2" type="ORF">SJ2017_1151</name>
</gene>
<feature type="transmembrane region" description="Helical" evidence="1">
    <location>
        <begin position="133"/>
        <end position="153"/>
    </location>
</feature>
<keyword evidence="1" id="KW-0472">Membrane</keyword>
<evidence type="ECO:0000313" key="3">
    <source>
        <dbReference type="Proteomes" id="UP000191820"/>
    </source>
</evidence>
<protein>
    <submittedName>
        <fullName evidence="2">Uncharacterized protein</fullName>
    </submittedName>
</protein>
<feature type="transmembrane region" description="Helical" evidence="1">
    <location>
        <begin position="6"/>
        <end position="26"/>
    </location>
</feature>
<keyword evidence="1" id="KW-0812">Transmembrane</keyword>
<evidence type="ECO:0000256" key="1">
    <source>
        <dbReference type="SAM" id="Phobius"/>
    </source>
</evidence>
<proteinExistence type="predicted"/>
<name>A0ABN4YBR2_9GAMM</name>
<dbReference type="Proteomes" id="UP000191820">
    <property type="component" value="Chromosome"/>
</dbReference>